<protein>
    <submittedName>
        <fullName evidence="2">Uncharacterized protein</fullName>
    </submittedName>
</protein>
<evidence type="ECO:0000313" key="3">
    <source>
        <dbReference type="Proteomes" id="UP001207930"/>
    </source>
</evidence>
<sequence>MKPTVEEIGNLLALKRHERPEDGYFDGFVREFHQRLREEEARQQGLAGWWRKASAWFSDLGASKWAYGGGLAYATVVAVMMTAPRGAEEVSSPAPTPVSHEMKSVPPAAFEQLDALDLRPSTQGSTGEQEF</sequence>
<evidence type="ECO:0000256" key="1">
    <source>
        <dbReference type="SAM" id="MobiDB-lite"/>
    </source>
</evidence>
<dbReference type="Proteomes" id="UP001207930">
    <property type="component" value="Unassembled WGS sequence"/>
</dbReference>
<reference evidence="2 3" key="1">
    <citation type="submission" date="2022-10" db="EMBL/GenBank/DDBJ databases">
        <title>Luteolibacter flavescens strain MCCC 1K03193, whole genome shotgun sequencing project.</title>
        <authorList>
            <person name="Zhao G."/>
            <person name="Shen L."/>
        </authorList>
    </citation>
    <scope>NUCLEOTIDE SEQUENCE [LARGE SCALE GENOMIC DNA]</scope>
    <source>
        <strain evidence="2 3">MCCC 1K03193</strain>
    </source>
</reference>
<feature type="region of interest" description="Disordered" evidence="1">
    <location>
        <begin position="86"/>
        <end position="106"/>
    </location>
</feature>
<name>A0ABT3FLM7_9BACT</name>
<gene>
    <name evidence="2" type="ORF">OKA04_07020</name>
</gene>
<keyword evidence="3" id="KW-1185">Reference proteome</keyword>
<dbReference type="EMBL" id="JAPDDS010000003">
    <property type="protein sequence ID" value="MCW1884477.1"/>
    <property type="molecule type" value="Genomic_DNA"/>
</dbReference>
<evidence type="ECO:0000313" key="2">
    <source>
        <dbReference type="EMBL" id="MCW1884477.1"/>
    </source>
</evidence>
<proteinExistence type="predicted"/>
<dbReference type="RefSeq" id="WP_264500437.1">
    <property type="nucleotide sequence ID" value="NZ_JAPDDS010000003.1"/>
</dbReference>
<accession>A0ABT3FLM7</accession>
<organism evidence="2 3">
    <name type="scientific">Luteolibacter flavescens</name>
    <dbReference type="NCBI Taxonomy" id="1859460"/>
    <lineage>
        <taxon>Bacteria</taxon>
        <taxon>Pseudomonadati</taxon>
        <taxon>Verrucomicrobiota</taxon>
        <taxon>Verrucomicrobiia</taxon>
        <taxon>Verrucomicrobiales</taxon>
        <taxon>Verrucomicrobiaceae</taxon>
        <taxon>Luteolibacter</taxon>
    </lineage>
</organism>
<comment type="caution">
    <text evidence="2">The sequence shown here is derived from an EMBL/GenBank/DDBJ whole genome shotgun (WGS) entry which is preliminary data.</text>
</comment>